<dbReference type="InterPro" id="IPR043147">
    <property type="entry name" value="Penicillin_amidase_A-knob"/>
</dbReference>
<dbReference type="InterPro" id="IPR029055">
    <property type="entry name" value="Ntn_hydrolases_N"/>
</dbReference>
<dbReference type="InterPro" id="IPR002692">
    <property type="entry name" value="S45"/>
</dbReference>
<dbReference type="EMBL" id="FMAR01000001">
    <property type="protein sequence ID" value="SCB74122.1"/>
    <property type="molecule type" value="Genomic_DNA"/>
</dbReference>
<evidence type="ECO:0000256" key="4">
    <source>
        <dbReference type="PIRSR" id="PIRSR001227-1"/>
    </source>
</evidence>
<comment type="similarity">
    <text evidence="1">Belongs to the peptidase S45 family.</text>
</comment>
<dbReference type="Proteomes" id="UP000242818">
    <property type="component" value="Unassembled WGS sequence"/>
</dbReference>
<dbReference type="AlphaFoldDB" id="A0A1C3YVR5"/>
<dbReference type="SUPFAM" id="SSF56235">
    <property type="entry name" value="N-terminal nucleophile aminohydrolases (Ntn hydrolases)"/>
    <property type="match status" value="1"/>
</dbReference>
<dbReference type="STRING" id="1335309.GA0116948_101127"/>
<dbReference type="Gene3D" id="3.60.20.10">
    <property type="entry name" value="Glutamine Phosphoribosylpyrophosphate, subunit 1, domain 1"/>
    <property type="match status" value="1"/>
</dbReference>
<evidence type="ECO:0000313" key="6">
    <source>
        <dbReference type="EMBL" id="SCB74122.1"/>
    </source>
</evidence>
<dbReference type="InterPro" id="IPR043146">
    <property type="entry name" value="Penicillin_amidase_N_B-knob"/>
</dbReference>
<keyword evidence="7" id="KW-1185">Reference proteome</keyword>
<dbReference type="Gene3D" id="1.10.439.10">
    <property type="entry name" value="Penicillin Amidohydrolase, domain 1"/>
    <property type="match status" value="1"/>
</dbReference>
<feature type="active site" description="Nucleophile" evidence="4">
    <location>
        <position position="278"/>
    </location>
</feature>
<dbReference type="PIRSF" id="PIRSF001227">
    <property type="entry name" value="Pen_acylase"/>
    <property type="match status" value="1"/>
</dbReference>
<evidence type="ECO:0000256" key="5">
    <source>
        <dbReference type="PIRSR" id="PIRSR001227-2"/>
    </source>
</evidence>
<gene>
    <name evidence="6" type="ORF">GA0116948_101127</name>
</gene>
<dbReference type="InterPro" id="IPR023343">
    <property type="entry name" value="Penicillin_amidase_dom1"/>
</dbReference>
<accession>A0A1C3YVR5</accession>
<keyword evidence="3" id="KW-0865">Zymogen</keyword>
<keyword evidence="5" id="KW-0106">Calcium</keyword>
<keyword evidence="5" id="KW-0479">Metal-binding</keyword>
<feature type="binding site" evidence="5">
    <location>
        <position position="353"/>
    </location>
    <ligand>
        <name>Ca(2+)</name>
        <dbReference type="ChEBI" id="CHEBI:29108"/>
    </ligand>
</feature>
<dbReference type="GO" id="GO:0017000">
    <property type="term" value="P:antibiotic biosynthetic process"/>
    <property type="evidence" value="ECO:0007669"/>
    <property type="project" value="InterPro"/>
</dbReference>
<dbReference type="Gene3D" id="1.10.1400.10">
    <property type="match status" value="1"/>
</dbReference>
<dbReference type="Gene3D" id="2.30.120.10">
    <property type="match status" value="1"/>
</dbReference>
<dbReference type="GO" id="GO:0016811">
    <property type="term" value="F:hydrolase activity, acting on carbon-nitrogen (but not peptide) bonds, in linear amides"/>
    <property type="evidence" value="ECO:0007669"/>
    <property type="project" value="InterPro"/>
</dbReference>
<protein>
    <submittedName>
        <fullName evidence="6">Penicillin amidase</fullName>
    </submittedName>
</protein>
<name>A0A1C3YVR5_9BACT</name>
<proteinExistence type="inferred from homology"/>
<evidence type="ECO:0000313" key="7">
    <source>
        <dbReference type="Proteomes" id="UP000242818"/>
    </source>
</evidence>
<dbReference type="Pfam" id="PF01804">
    <property type="entry name" value="Penicil_amidase"/>
    <property type="match status" value="1"/>
</dbReference>
<evidence type="ECO:0000256" key="2">
    <source>
        <dbReference type="ARBA" id="ARBA00022801"/>
    </source>
</evidence>
<dbReference type="RefSeq" id="WP_089707941.1">
    <property type="nucleotide sequence ID" value="NZ_FMAR01000001.1"/>
</dbReference>
<dbReference type="CDD" id="cd03747">
    <property type="entry name" value="Ntn_PGA_like"/>
    <property type="match status" value="1"/>
</dbReference>
<comment type="cofactor">
    <cofactor evidence="5">
        <name>Ca(2+)</name>
        <dbReference type="ChEBI" id="CHEBI:29108"/>
    </cofactor>
    <text evidence="5">Binds 1 Ca(2+) ion per dimer.</text>
</comment>
<organism evidence="6 7">
    <name type="scientific">Chitinophaga costaii</name>
    <dbReference type="NCBI Taxonomy" id="1335309"/>
    <lineage>
        <taxon>Bacteria</taxon>
        <taxon>Pseudomonadati</taxon>
        <taxon>Bacteroidota</taxon>
        <taxon>Chitinophagia</taxon>
        <taxon>Chitinophagales</taxon>
        <taxon>Chitinophagaceae</taxon>
        <taxon>Chitinophaga</taxon>
    </lineage>
</organism>
<keyword evidence="2" id="KW-0378">Hydrolase</keyword>
<dbReference type="PANTHER" id="PTHR34218:SF4">
    <property type="entry name" value="ACYL-HOMOSERINE LACTONE ACYLASE QUIP"/>
    <property type="match status" value="1"/>
</dbReference>
<evidence type="ECO:0000256" key="1">
    <source>
        <dbReference type="ARBA" id="ARBA00006586"/>
    </source>
</evidence>
<reference evidence="6 7" key="1">
    <citation type="submission" date="2016-08" db="EMBL/GenBank/DDBJ databases">
        <authorList>
            <person name="Seilhamer J.J."/>
        </authorList>
    </citation>
    <scope>NUCLEOTIDE SEQUENCE [LARGE SCALE GENOMIC DNA]</scope>
    <source>
        <strain evidence="6 7">A37T2</strain>
    </source>
</reference>
<feature type="binding site" evidence="5">
    <location>
        <position position="350"/>
    </location>
    <ligand>
        <name>Ca(2+)</name>
        <dbReference type="ChEBI" id="CHEBI:29108"/>
    </ligand>
</feature>
<evidence type="ECO:0000256" key="3">
    <source>
        <dbReference type="ARBA" id="ARBA00023145"/>
    </source>
</evidence>
<dbReference type="InterPro" id="IPR014395">
    <property type="entry name" value="Pen/GL7ACA/AHL_acylase"/>
</dbReference>
<sequence length="808" mass="90726">MRILPFFSSAIVTLVLIFVLGHKWGSVPPFGKLLSPQQGFWQNATPISKNYNEDLRLPALTGKVNVWLDERMVPHIFATNLPDAYYVEGYLHARDRLWQMELQTRAAAGRLSEILGRVTLHFDRMQRRKGMVYGAENSLRVMEQDTITKQAVDAYTAGVNAYIHQLDAAHLPVEYKLLDYQPEDWTPLKCALLLKYMADDLAGYDNDMDFTNACHLFGVADASKMYPSRNDSLDPIIPIGTAYPAPSVKAIAPPDSVISGVQQLLHFKQDKPDLDNGSNNWAVSGRKTRSGAPILCSDPHLGLHLPSLWYEVQIKVNDMNVYGASLPGAPGVVIGFNDHIAWGVTNAEEDVKDYYLVQLNDHGRQYLFNGSFQPTTPRIEDIVIRGAATLHDTVAYTHWGPVIYDTAFPQKNGDKRAIAMRWKAHDPSDELMTFLKLNHAKNYEAYVDALKTYACPAQNFAFASKDGDIAIWHNGQYPLRWKGQGQYLLPGTDTTFDWQGFIPQEENPHIKNPERGFIASANQNPTDTTYPYPVIGSYDVFRGKRINEQLAAMDQITSDDMKALQTDYTNLFARAAIPLLERHFKPALLTKTQVQYYDLVAHWNLVADAQSKAATVFNLWWANLEAGLWDDDLDRGDNLVLERPASVTTLQWLLRDSSMHFIDDVHTPQQEDLSQLVQQAFVKAVSTADSLDRTGHLALGLARGTDIQHLARLPAFSRMHLRTGGGPHIVNATKQGHGPSWRMVVELTAQTEAYGIYPGGQSGNPGSPYYDNMVSDWVQGRYYPLHVFDGAHSDDPNIRYHLTFAPGR</sequence>
<dbReference type="GO" id="GO:0046872">
    <property type="term" value="F:metal ion binding"/>
    <property type="evidence" value="ECO:0007669"/>
    <property type="project" value="UniProtKB-KW"/>
</dbReference>
<dbReference type="PANTHER" id="PTHR34218">
    <property type="entry name" value="PEPTIDASE S45 PENICILLIN AMIDASE"/>
    <property type="match status" value="1"/>
</dbReference>
<dbReference type="OrthoDB" id="9759796at2"/>